<dbReference type="eggNOG" id="COG0470">
    <property type="taxonomic scope" value="Bacteria"/>
</dbReference>
<dbReference type="Gene3D" id="3.40.50.300">
    <property type="entry name" value="P-loop containing nucleotide triphosphate hydrolases"/>
    <property type="match status" value="1"/>
</dbReference>
<dbReference type="OrthoDB" id="350329at2"/>
<dbReference type="AlphaFoldDB" id="F5YII0"/>
<dbReference type="Proteomes" id="UP000009223">
    <property type="component" value="Chromosome"/>
</dbReference>
<gene>
    <name evidence="1" type="ordered locus">TREPR_2223</name>
</gene>
<dbReference type="RefSeq" id="WP_015707967.1">
    <property type="nucleotide sequence ID" value="NC_015578.1"/>
</dbReference>
<reference evidence="1 2" key="2">
    <citation type="journal article" date="2011" name="ISME J.">
        <title>RNA-seq reveals cooperative metabolic interactions between two termite-gut spirochete species in co-culture.</title>
        <authorList>
            <person name="Rosenthal A.Z."/>
            <person name="Matson E.G."/>
            <person name="Eldar A."/>
            <person name="Leadbetter J.R."/>
        </authorList>
    </citation>
    <scope>NUCLEOTIDE SEQUENCE [LARGE SCALE GENOMIC DNA]</scope>
    <source>
        <strain evidence="2">ATCC BAA-887 / DSM 12427 / ZAS-2</strain>
    </source>
</reference>
<dbReference type="InterPro" id="IPR050238">
    <property type="entry name" value="DNA_Rep/Repair_Clamp_Loader"/>
</dbReference>
<dbReference type="PANTHER" id="PTHR11669:SF8">
    <property type="entry name" value="DNA POLYMERASE III SUBUNIT DELTA"/>
    <property type="match status" value="1"/>
</dbReference>
<accession>F5YII0</accession>
<dbReference type="GO" id="GO:0006261">
    <property type="term" value="P:DNA-templated DNA replication"/>
    <property type="evidence" value="ECO:0007669"/>
    <property type="project" value="TreeGrafter"/>
</dbReference>
<dbReference type="InterPro" id="IPR027417">
    <property type="entry name" value="P-loop_NTPase"/>
</dbReference>
<dbReference type="SUPFAM" id="SSF52540">
    <property type="entry name" value="P-loop containing nucleoside triphosphate hydrolases"/>
    <property type="match status" value="1"/>
</dbReference>
<dbReference type="EMBL" id="CP001843">
    <property type="protein sequence ID" value="AEF85074.1"/>
    <property type="molecule type" value="Genomic_DNA"/>
</dbReference>
<sequence>MFENILGQPVINLLASDIAGGVLAPSMLFSGPPASGKGSAALELGRILSCENSGAPWNCSCSACAHHRLLLHPDLLLLGPRPFSEETAASAAAFLRNPRIAGAKFLFIRSVRKLLARFSPVLWEDDPKISKLNPLIQSLEEGLEELDLTAAANSDTAGEGDPDPEALKKAVDSVLKDAYKLEAEGMGELIPVAQIRRAAYWSRLAPQGKRKLLVIENADRMQDGARNSLLKILEEPPETVSIVLTTAHHGGLLPTILSRLRPYSFTRRDSDTELKVIRQVFRDGAFTPAGKEGLIQTYLESFLPVSGETLYPLAALFTASVARGAALLLKRSGAPLSEAIVALGKYSAPIAEAAGLGRPREDTGGLVVAIMAGADNFGIRSQFSRFLALLLGVSGESLKGLPPEGGSIACREIWRKAVQEAEIALGTNLSVPLILDQLATELRKAMANYGSPLFT</sequence>
<dbReference type="PANTHER" id="PTHR11669">
    <property type="entry name" value="REPLICATION FACTOR C / DNA POLYMERASE III GAMMA-TAU SUBUNIT"/>
    <property type="match status" value="1"/>
</dbReference>
<dbReference type="eggNOG" id="COG2812">
    <property type="taxonomic scope" value="Bacteria"/>
</dbReference>
<evidence type="ECO:0000313" key="2">
    <source>
        <dbReference type="Proteomes" id="UP000009223"/>
    </source>
</evidence>
<dbReference type="Pfam" id="PF13177">
    <property type="entry name" value="DNA_pol3_delta2"/>
    <property type="match status" value="1"/>
</dbReference>
<dbReference type="HOGENOM" id="CLU_052177_0_0_12"/>
<reference evidence="2" key="1">
    <citation type="submission" date="2009-12" db="EMBL/GenBank/DDBJ databases">
        <title>Complete sequence of Treponema primitia strain ZAS-2.</title>
        <authorList>
            <person name="Tetu S.G."/>
            <person name="Matson E."/>
            <person name="Ren Q."/>
            <person name="Seshadri R."/>
            <person name="Elbourne L."/>
            <person name="Hassan K.A."/>
            <person name="Durkin A."/>
            <person name="Radune D."/>
            <person name="Mohamoud Y."/>
            <person name="Shay R."/>
            <person name="Jin S."/>
            <person name="Zhang X."/>
            <person name="Lucey K."/>
            <person name="Ballor N.R."/>
            <person name="Ottesen E."/>
            <person name="Rosenthal R."/>
            <person name="Allen A."/>
            <person name="Leadbetter J.R."/>
            <person name="Paulsen I.T."/>
        </authorList>
    </citation>
    <scope>NUCLEOTIDE SEQUENCE [LARGE SCALE GENOMIC DNA]</scope>
    <source>
        <strain evidence="2">ATCC BAA-887 / DSM 12427 / ZAS-2</strain>
    </source>
</reference>
<dbReference type="KEGG" id="tpi:TREPR_2223"/>
<dbReference type="STRING" id="545694.TREPR_2223"/>
<keyword evidence="2" id="KW-1185">Reference proteome</keyword>
<protein>
    <submittedName>
        <fullName evidence="1">DNA polymerase III domain protein</fullName>
    </submittedName>
</protein>
<evidence type="ECO:0000313" key="1">
    <source>
        <dbReference type="EMBL" id="AEF85074.1"/>
    </source>
</evidence>
<organism evidence="1 2">
    <name type="scientific">Treponema primitia (strain ATCC BAA-887 / DSM 12427 / ZAS-2)</name>
    <dbReference type="NCBI Taxonomy" id="545694"/>
    <lineage>
        <taxon>Bacteria</taxon>
        <taxon>Pseudomonadati</taxon>
        <taxon>Spirochaetota</taxon>
        <taxon>Spirochaetia</taxon>
        <taxon>Spirochaetales</taxon>
        <taxon>Treponemataceae</taxon>
        <taxon>Treponema</taxon>
    </lineage>
</organism>
<name>F5YII0_TREPZ</name>
<proteinExistence type="predicted"/>